<dbReference type="InterPro" id="IPR000182">
    <property type="entry name" value="GNAT_dom"/>
</dbReference>
<dbReference type="InterPro" id="IPR044542">
    <property type="entry name" value="NAA30-like"/>
</dbReference>
<dbReference type="OrthoDB" id="249099at2759"/>
<protein>
    <submittedName>
        <fullName evidence="6">Peptide alpha-N-acetyltransferase</fullName>
    </submittedName>
</protein>
<evidence type="ECO:0000313" key="8">
    <source>
        <dbReference type="Proteomes" id="UP000094020"/>
    </source>
</evidence>
<dbReference type="RefSeq" id="XP_019014061.1">
    <property type="nucleotide sequence ID" value="XM_019151923.1"/>
</dbReference>
<organism evidence="6">
    <name type="scientific">Kwoniella pini CBS 10737</name>
    <dbReference type="NCBI Taxonomy" id="1296096"/>
    <lineage>
        <taxon>Eukaryota</taxon>
        <taxon>Fungi</taxon>
        <taxon>Dikarya</taxon>
        <taxon>Basidiomycota</taxon>
        <taxon>Agaricomycotina</taxon>
        <taxon>Tremellomycetes</taxon>
        <taxon>Tremellales</taxon>
        <taxon>Cryptococcaceae</taxon>
        <taxon>Kwoniella</taxon>
    </lineage>
</organism>
<accession>A0A1B9IB03</accession>
<keyword evidence="1" id="KW-0808">Transferase</keyword>
<evidence type="ECO:0000256" key="1">
    <source>
        <dbReference type="ARBA" id="ARBA00022679"/>
    </source>
</evidence>
<feature type="domain" description="N-acetyltransferase" evidence="5">
    <location>
        <begin position="46"/>
        <end position="199"/>
    </location>
</feature>
<name>A0A1B9IB03_9TREE</name>
<evidence type="ECO:0000256" key="3">
    <source>
        <dbReference type="ARBA" id="ARBA00024025"/>
    </source>
</evidence>
<dbReference type="SUPFAM" id="SSF55729">
    <property type="entry name" value="Acyl-CoA N-acyltransferases (Nat)"/>
    <property type="match status" value="1"/>
</dbReference>
<gene>
    <name evidence="6" type="ORF">I206_00139</name>
    <name evidence="7" type="ORF">I206_101185</name>
</gene>
<keyword evidence="8" id="KW-1185">Reference proteome</keyword>
<dbReference type="FunFam" id="3.40.630.30:FF:000091">
    <property type="entry name" value="Peptide alpha-N-acetyltransferase"/>
    <property type="match status" value="1"/>
</dbReference>
<dbReference type="Pfam" id="PF00583">
    <property type="entry name" value="Acetyltransf_1"/>
    <property type="match status" value="1"/>
</dbReference>
<reference evidence="6" key="3">
    <citation type="submission" date="2016-07" db="EMBL/GenBank/DDBJ databases">
        <title>Evolution of pathogenesis and genome organization in the Tremellales.</title>
        <authorList>
            <person name="Cuomo C."/>
            <person name="Litvintseva A."/>
            <person name="Heitman J."/>
            <person name="Chen Y."/>
            <person name="Sun S."/>
            <person name="Springer D."/>
            <person name="Dromer F."/>
            <person name="Young S."/>
            <person name="Zeng Q."/>
            <person name="Chapman S."/>
            <person name="Gujja S."/>
            <person name="Saif S."/>
            <person name="Birren B."/>
        </authorList>
    </citation>
    <scope>NUCLEOTIDE SEQUENCE</scope>
    <source>
        <strain evidence="6">CBS 10737</strain>
    </source>
</reference>
<evidence type="ECO:0000313" key="7">
    <source>
        <dbReference type="EMBL" id="WWC67277.1"/>
    </source>
</evidence>
<reference evidence="7" key="2">
    <citation type="submission" date="2013-07" db="EMBL/GenBank/DDBJ databases">
        <authorList>
            <consortium name="The Broad Institute Genome Sequencing Platform"/>
            <person name="Cuomo C."/>
            <person name="Litvintseva A."/>
            <person name="Chen Y."/>
            <person name="Heitman J."/>
            <person name="Sun S."/>
            <person name="Springer D."/>
            <person name="Dromer F."/>
            <person name="Young S.K."/>
            <person name="Zeng Q."/>
            <person name="Gargeya S."/>
            <person name="Fitzgerald M."/>
            <person name="Abouelleil A."/>
            <person name="Alvarado L."/>
            <person name="Berlin A.M."/>
            <person name="Chapman S.B."/>
            <person name="Dewar J."/>
            <person name="Goldberg J."/>
            <person name="Griggs A."/>
            <person name="Gujja S."/>
            <person name="Hansen M."/>
            <person name="Howarth C."/>
            <person name="Imamovic A."/>
            <person name="Larimer J."/>
            <person name="McCowan C."/>
            <person name="Murphy C."/>
            <person name="Pearson M."/>
            <person name="Priest M."/>
            <person name="Roberts A."/>
            <person name="Saif S."/>
            <person name="Shea T."/>
            <person name="Sykes S."/>
            <person name="Wortman J."/>
            <person name="Nusbaum C."/>
            <person name="Birren B."/>
        </authorList>
    </citation>
    <scope>NUCLEOTIDE SEQUENCE</scope>
    <source>
        <strain evidence="7">CBS 10737</strain>
    </source>
</reference>
<evidence type="ECO:0000313" key="6">
    <source>
        <dbReference type="EMBL" id="OCF52842.1"/>
    </source>
</evidence>
<evidence type="ECO:0000256" key="2">
    <source>
        <dbReference type="ARBA" id="ARBA00023315"/>
    </source>
</evidence>
<dbReference type="InterPro" id="IPR016181">
    <property type="entry name" value="Acyl_CoA_acyltransferase"/>
</dbReference>
<dbReference type="Gene3D" id="3.40.630.30">
    <property type="match status" value="1"/>
</dbReference>
<dbReference type="PANTHER" id="PTHR45896">
    <property type="entry name" value="N-ALPHA-ACETYLTRANSFERASE 30"/>
    <property type="match status" value="1"/>
</dbReference>
<dbReference type="GO" id="GO:0004596">
    <property type="term" value="F:protein-N-terminal amino-acid acetyltransferase activity"/>
    <property type="evidence" value="ECO:0007669"/>
    <property type="project" value="InterPro"/>
</dbReference>
<evidence type="ECO:0000259" key="5">
    <source>
        <dbReference type="PROSITE" id="PS51186"/>
    </source>
</evidence>
<sequence length="268" mass="30780">MISTIHAPEILTNSSQKSINDIKGKGKAKVKETESITIIDDKGDELFYRNYKDEQTDLEYMMKLVEQELSEPYNVYTFRYFLIDWPHLAFLVFPSSISKEPIATIICKQDSHRGKTNRGYIAMLSVDRAWRRRGIASKLIKVAIDEMIRRGVHEVVLETEFDNAPSLALYDRLGFLREKRLHRFYSNGKDAFRLILPLETDPPPPFETDEEAEQGRWSVGAGSEPGPGMELGVINEEGPLRYFEETDVNMGDTPKLPPRPLDDWGMYT</sequence>
<reference evidence="7" key="4">
    <citation type="submission" date="2024-02" db="EMBL/GenBank/DDBJ databases">
        <title>Comparative genomics of Cryptococcus and Kwoniella reveals pathogenesis evolution and contrasting modes of karyotype evolution via chromosome fusion or intercentromeric recombination.</title>
        <authorList>
            <person name="Coelho M.A."/>
            <person name="David-Palma M."/>
            <person name="Shea T."/>
            <person name="Bowers K."/>
            <person name="McGinley-Smith S."/>
            <person name="Mohammad A.W."/>
            <person name="Gnirke A."/>
            <person name="Yurkov A.M."/>
            <person name="Nowrousian M."/>
            <person name="Sun S."/>
            <person name="Cuomo C.A."/>
            <person name="Heitman J."/>
        </authorList>
    </citation>
    <scope>NUCLEOTIDE SEQUENCE</scope>
    <source>
        <strain evidence="7">CBS 10737</strain>
    </source>
</reference>
<dbReference type="PANTHER" id="PTHR45896:SF1">
    <property type="entry name" value="N-ALPHA-ACETYLTRANSFERASE 30"/>
    <property type="match status" value="1"/>
</dbReference>
<dbReference type="GO" id="GO:0031417">
    <property type="term" value="C:NatC complex"/>
    <property type="evidence" value="ECO:0007669"/>
    <property type="project" value="TreeGrafter"/>
</dbReference>
<proteinExistence type="inferred from homology"/>
<dbReference type="PROSITE" id="PS51186">
    <property type="entry name" value="GNAT"/>
    <property type="match status" value="1"/>
</dbReference>
<dbReference type="EMBL" id="KI894007">
    <property type="protein sequence ID" value="OCF52842.1"/>
    <property type="molecule type" value="Genomic_DNA"/>
</dbReference>
<dbReference type="EMBL" id="CP144519">
    <property type="protein sequence ID" value="WWC67277.1"/>
    <property type="molecule type" value="Genomic_DNA"/>
</dbReference>
<dbReference type="GeneID" id="30168508"/>
<feature type="region of interest" description="Disordered" evidence="4">
    <location>
        <begin position="201"/>
        <end position="228"/>
    </location>
</feature>
<reference evidence="6" key="1">
    <citation type="submission" date="2013-07" db="EMBL/GenBank/DDBJ databases">
        <title>The Genome Sequence of Cryptococcus pinus CBS10737.</title>
        <authorList>
            <consortium name="The Broad Institute Genome Sequencing Platform"/>
            <person name="Cuomo C."/>
            <person name="Litvintseva A."/>
            <person name="Chen Y."/>
            <person name="Heitman J."/>
            <person name="Sun S."/>
            <person name="Springer D."/>
            <person name="Dromer F."/>
            <person name="Young S.K."/>
            <person name="Zeng Q."/>
            <person name="Gargeya S."/>
            <person name="Fitzgerald M."/>
            <person name="Abouelleil A."/>
            <person name="Alvarado L."/>
            <person name="Berlin A.M."/>
            <person name="Chapman S.B."/>
            <person name="Dewar J."/>
            <person name="Goldberg J."/>
            <person name="Griggs A."/>
            <person name="Gujja S."/>
            <person name="Hansen M."/>
            <person name="Howarth C."/>
            <person name="Imamovic A."/>
            <person name="Larimer J."/>
            <person name="McCowan C."/>
            <person name="Murphy C."/>
            <person name="Pearson M."/>
            <person name="Priest M."/>
            <person name="Roberts A."/>
            <person name="Saif S."/>
            <person name="Shea T."/>
            <person name="Sykes S."/>
            <person name="Wortman J."/>
            <person name="Nusbaum C."/>
            <person name="Birren B."/>
        </authorList>
    </citation>
    <scope>NUCLEOTIDE SEQUENCE [LARGE SCALE GENOMIC DNA]</scope>
    <source>
        <strain evidence="6">CBS 10737</strain>
    </source>
</reference>
<dbReference type="Proteomes" id="UP000094020">
    <property type="component" value="Chromosome 1"/>
</dbReference>
<dbReference type="KEGG" id="kpin:30168508"/>
<keyword evidence="2" id="KW-0012">Acyltransferase</keyword>
<feature type="region of interest" description="Disordered" evidence="4">
    <location>
        <begin position="247"/>
        <end position="268"/>
    </location>
</feature>
<dbReference type="CDD" id="cd04301">
    <property type="entry name" value="NAT_SF"/>
    <property type="match status" value="1"/>
</dbReference>
<dbReference type="STRING" id="1296096.A0A1B9IB03"/>
<dbReference type="AlphaFoldDB" id="A0A1B9IB03"/>
<comment type="similarity">
    <text evidence="3">Belongs to the acetyltransferase family. MAK3 subfamily.</text>
</comment>
<evidence type="ECO:0000256" key="4">
    <source>
        <dbReference type="SAM" id="MobiDB-lite"/>
    </source>
</evidence>